<sequence length="1191" mass="128702">MRYRRDSAPGFALVACIIMLVLILTLTLGLMGLTSIELKKSVSQDYSAVARANARMALVEAIGQLQKAAGPDQRVTATAELLGEEIANPHWTGVWRSTRPDGTPFTTRDDLGGGLKDSRFLDPATPRPSAFEWLVSGRDLDPAKDYLKDSVILMRSLDPDASKDPELVVPRVEVADASGNTSGHLAWWTGDLGVRANVGTRDPRSQVQASRTNPTDGGIFRVMSSQSADLAMMSGMADLEEESEARLATAGTAQLAAGTEWAREHAFDFTVDSMGVLADAAGGGLKRDLTAYFASTGSIPGKSGLGGLSDDDSLVGVEADQMKSSTSARHQRSGPRFGLLRDWARATVAFGGGSVASAVPELDSSLASESRSRALCNESAVKLTGNRRSVLQPVLVEASNYTQMSTYIVSASSTGNRYQLRQLMYPRVVLWNPYNVTLSSRSMLVMIQGNGRQEMWTENDIGGPTQWLNFEGGRSTSFNTGNIMNSVGYNDPYMGSYYFSVPATQFGPGECLVFSPARSAEYDGLSPYRPGPYDLSRNELSCEVAPDPGRAYYVSGSDISGSMGFRPLKFWYAPTPAWGGGVLNQSDDTRIVVKDLGGSSGISFEAFDALPQVSVLSASLQFGDGKEPRIAWSNYERMPMQLLARNDPRPSTIPNVRTREGIRLRWFREHPSNLANSGPLRGTPHFEDAVLANWNPRASYIMRSPWDNIAGTLAVQGVGGGPYFFGAYTRDLYDQAVSWQQQAPVPRNGKYHGNPFGPPQEGADRYVLFDVPRNETGIVSLAQLQHAKISDLIWHPSSAIGNSLADPRLGKGGYSGLAHTAALGTSSQSAGVGGFHENEIGWSLDSQRAKGKGEWAANARAMLGGTPASDNLVYDLSFEANRTLWDRYFLSTGTDTEKRSFVADPEENPLPNGRMRLASADPDASDALVDFHKAASQLMVDGSFNVNSTRVEAWKALLGSTRKVGYDDSGGAPFPRVLNPPGSAWKTGDRPDGDAAWAGYRVLTEGEIDSLAHAIVEEVKIRGPFLSLSDFVNRRLAESAAGRMGPLQAAIDRAEINKGFVSAYPLNNNTSLPNYSHPDNIGDPTGLEQTLKPNSMAWGATSFLTQADLLQVLGPVISARSDTFVIRTYGDAVDGDGNVQARAWCEAIVQRTPEPIRVDDSGLNPLDPGQPGDFGRRFIVTRFRWLSPAEI</sequence>
<name>A0ABT3GBR6_9BACT</name>
<evidence type="ECO:0000256" key="1">
    <source>
        <dbReference type="SAM" id="Phobius"/>
    </source>
</evidence>
<organism evidence="2 3">
    <name type="scientific">Luteolibacter rhizosphaerae</name>
    <dbReference type="NCBI Taxonomy" id="2989719"/>
    <lineage>
        <taxon>Bacteria</taxon>
        <taxon>Pseudomonadati</taxon>
        <taxon>Verrucomicrobiota</taxon>
        <taxon>Verrucomicrobiia</taxon>
        <taxon>Verrucomicrobiales</taxon>
        <taxon>Verrucomicrobiaceae</taxon>
        <taxon>Luteolibacter</taxon>
    </lineage>
</organism>
<evidence type="ECO:0008006" key="4">
    <source>
        <dbReference type="Google" id="ProtNLM"/>
    </source>
</evidence>
<dbReference type="EMBL" id="JAPDDR010000021">
    <property type="protein sequence ID" value="MCW1916919.1"/>
    <property type="molecule type" value="Genomic_DNA"/>
</dbReference>
<proteinExistence type="predicted"/>
<feature type="transmembrane region" description="Helical" evidence="1">
    <location>
        <begin position="12"/>
        <end position="33"/>
    </location>
</feature>
<keyword evidence="1" id="KW-1133">Transmembrane helix</keyword>
<evidence type="ECO:0000313" key="2">
    <source>
        <dbReference type="EMBL" id="MCW1916919.1"/>
    </source>
</evidence>
<dbReference type="RefSeq" id="WP_264516539.1">
    <property type="nucleotide sequence ID" value="NZ_JAPDDR010000021.1"/>
</dbReference>
<evidence type="ECO:0000313" key="3">
    <source>
        <dbReference type="Proteomes" id="UP001165653"/>
    </source>
</evidence>
<dbReference type="Proteomes" id="UP001165653">
    <property type="component" value="Unassembled WGS sequence"/>
</dbReference>
<comment type="caution">
    <text evidence="2">The sequence shown here is derived from an EMBL/GenBank/DDBJ whole genome shotgun (WGS) entry which is preliminary data.</text>
</comment>
<protein>
    <recommendedName>
        <fullName evidence="4">Tfp pilus assembly protein PilX</fullName>
    </recommendedName>
</protein>
<reference evidence="2" key="1">
    <citation type="submission" date="2022-10" db="EMBL/GenBank/DDBJ databases">
        <title>Luteolibacter sp. GHJ8, whole genome shotgun sequencing project.</title>
        <authorList>
            <person name="Zhao G."/>
            <person name="Shen L."/>
        </authorList>
    </citation>
    <scope>NUCLEOTIDE SEQUENCE</scope>
    <source>
        <strain evidence="2">GHJ8</strain>
    </source>
</reference>
<gene>
    <name evidence="2" type="ORF">OJ996_25245</name>
</gene>
<accession>A0ABT3GBR6</accession>
<keyword evidence="1" id="KW-0472">Membrane</keyword>
<keyword evidence="1" id="KW-0812">Transmembrane</keyword>
<keyword evidence="3" id="KW-1185">Reference proteome</keyword>